<organism evidence="1 2">
    <name type="scientific">Micromonospora pallida</name>
    <dbReference type="NCBI Taxonomy" id="145854"/>
    <lineage>
        <taxon>Bacteria</taxon>
        <taxon>Bacillati</taxon>
        <taxon>Actinomycetota</taxon>
        <taxon>Actinomycetes</taxon>
        <taxon>Micromonosporales</taxon>
        <taxon>Micromonosporaceae</taxon>
        <taxon>Micromonospora</taxon>
    </lineage>
</organism>
<protein>
    <submittedName>
        <fullName evidence="1">Uncharacterized protein</fullName>
    </submittedName>
</protein>
<dbReference type="InterPro" id="IPR042095">
    <property type="entry name" value="SUMF_sf"/>
</dbReference>
<name>A0A1C6SHW2_9ACTN</name>
<proteinExistence type="predicted"/>
<sequence>MAERARFYPGAVPYADLTFAQWNDMPDGAARRTAHEIADRHGLAVVGLEETGYAGRSHRMALFDRDGMRFALVPGGRPTLGYDAARFQPAPDQVASYAESASEYGLPPLSEYVDAMTSSVRVAEIPAMLVAVEAFDPCEIVLAPDDPRVLELVASAGSRLGGVSMFRSAGGLEVEFDRSGRVVRARVTREVSYDEAMAGLASIGLRTTTPDEWEWACGAGAATLFRWGEDNANDGYPFDYKTGPHRQKNLWGLAIGQDPYRHEATSDRTIVCGGDGGGATCGGSGFFLGWLTLATAYRDTDFGQWLASEDGYADEILTRPVIELN</sequence>
<keyword evidence="2" id="KW-1185">Reference proteome</keyword>
<dbReference type="AlphaFoldDB" id="A0A1C6SHW2"/>
<dbReference type="Gene3D" id="3.90.1580.10">
    <property type="entry name" value="paralog of FGE (formylglycine-generating enzyme)"/>
    <property type="match status" value="1"/>
</dbReference>
<evidence type="ECO:0000313" key="2">
    <source>
        <dbReference type="Proteomes" id="UP000198959"/>
    </source>
</evidence>
<evidence type="ECO:0000313" key="1">
    <source>
        <dbReference type="EMBL" id="SCL29047.1"/>
    </source>
</evidence>
<dbReference type="SUPFAM" id="SSF56436">
    <property type="entry name" value="C-type lectin-like"/>
    <property type="match status" value="1"/>
</dbReference>
<dbReference type="STRING" id="145854.GA0074692_2653"/>
<dbReference type="Proteomes" id="UP000198959">
    <property type="component" value="Unassembled WGS sequence"/>
</dbReference>
<dbReference type="InterPro" id="IPR016187">
    <property type="entry name" value="CTDL_fold"/>
</dbReference>
<gene>
    <name evidence="1" type="ORF">GA0074692_2653</name>
</gene>
<accession>A0A1C6SHW2</accession>
<reference evidence="2" key="1">
    <citation type="submission" date="2016-06" db="EMBL/GenBank/DDBJ databases">
        <authorList>
            <person name="Varghese N."/>
            <person name="Submissions Spin"/>
        </authorList>
    </citation>
    <scope>NUCLEOTIDE SEQUENCE [LARGE SCALE GENOMIC DNA]</scope>
    <source>
        <strain evidence="2">DSM 43817</strain>
    </source>
</reference>
<dbReference type="EMBL" id="FMHW01000002">
    <property type="protein sequence ID" value="SCL29047.1"/>
    <property type="molecule type" value="Genomic_DNA"/>
</dbReference>